<name>A0ABR4SM46_9MICO</name>
<proteinExistence type="predicted"/>
<dbReference type="EMBL" id="JDRS01000001">
    <property type="protein sequence ID" value="KDS94270.1"/>
    <property type="molecule type" value="Genomic_DNA"/>
</dbReference>
<evidence type="ECO:0000256" key="3">
    <source>
        <dbReference type="ARBA" id="ARBA00022825"/>
    </source>
</evidence>
<dbReference type="Proteomes" id="UP000030182">
    <property type="component" value="Unassembled WGS sequence"/>
</dbReference>
<dbReference type="Gene3D" id="2.130.10.120">
    <property type="entry name" value="Prolyl oligopeptidase, N-terminal domain"/>
    <property type="match status" value="1"/>
</dbReference>
<evidence type="ECO:0000256" key="4">
    <source>
        <dbReference type="SAM" id="MobiDB-lite"/>
    </source>
</evidence>
<dbReference type="PANTHER" id="PTHR42881:SF13">
    <property type="entry name" value="PROLYL ENDOPEPTIDASE"/>
    <property type="match status" value="1"/>
</dbReference>
<feature type="compositionally biased region" description="Basic residues" evidence="4">
    <location>
        <begin position="16"/>
        <end position="26"/>
    </location>
</feature>
<dbReference type="InterPro" id="IPR001375">
    <property type="entry name" value="Peptidase_S9_cat"/>
</dbReference>
<sequence length="788" mass="88057">MTQARARSRGTPTVRGSRRTPTKRLHGFLERPCSSSKKRAMLREKPNANARSRRSGRPLASRSCSGLSPWTNLRRASLFELARLGLLQNTSPQWERGDTMSDPHLWLEDITGDEQLAWVRERNARTEKDLDADPFTAELEAEILEILNASDRIPGVTKRGDFLYNFWTDAEHERGVWRRTTLDSYRTENPEWETLIDVDALNVAEGEDWVWHGAHALRPAEGAPYRRFLVSLSHGGSDADVTREWDLETRSFVPESEGGFVRPEARGFVSWIDEDTVWVGTDFGEGTRSNSGYPLQARVWKRGTALSDATLVFEGDAQDMLVYPSHDQTPGFERDWVTVMHTFYTSTTYAVAREGDEFQLLKVDVPSDIDVSFHRDLAILRPRNEWVTGGHTYAAGSLLACDFDAFMAGNRNFDVLFDPTPTTSLDGLTITKDYLVVTVLDDVKHRLVAHYQNGDGSWEREDLYPELTGSLYVAAVDSDENNDVWITRNDFHVPATLCLASLDGIREGSGADDIETIKTTPERFDASDVTVTQHFVDSADGTRIPYFEIAKAQATVGPRPTLLYGYGGFEVSLTPHYLGATGKAWIERGGVYVLANIRGGGEYGPAWHQAGLKENRHRVYEDFSSVARDLIDRGVTDAKHLAVRGGSNGGLLTGNMLTQYPELFGAVVIQVPLLDMKRYSHLLAGASWMAEYGDPDTDDWDFIKTFSPYHLLRDDVEYPPTFVLTSTRDDRVHPGHARKFTAALEELGAPVKYWENVEGGHGGAASNAQAARMNALVHAFLWATVGKK</sequence>
<dbReference type="InterPro" id="IPR023302">
    <property type="entry name" value="Pept_S9A_N"/>
</dbReference>
<dbReference type="Gene3D" id="3.40.50.1820">
    <property type="entry name" value="alpha/beta hydrolase"/>
    <property type="match status" value="1"/>
</dbReference>
<evidence type="ECO:0000259" key="6">
    <source>
        <dbReference type="Pfam" id="PF02897"/>
    </source>
</evidence>
<dbReference type="SUPFAM" id="SSF50993">
    <property type="entry name" value="Peptidase/esterase 'gauge' domain"/>
    <property type="match status" value="1"/>
</dbReference>
<dbReference type="InterPro" id="IPR029058">
    <property type="entry name" value="AB_hydrolase_fold"/>
</dbReference>
<protein>
    <submittedName>
        <fullName evidence="7">Prolyl oligopeptidase</fullName>
    </submittedName>
</protein>
<keyword evidence="2" id="KW-0378">Hydrolase</keyword>
<keyword evidence="1" id="KW-0645">Protease</keyword>
<feature type="domain" description="Peptidase S9 prolyl oligopeptidase catalytic" evidence="5">
    <location>
        <begin position="585"/>
        <end position="786"/>
    </location>
</feature>
<dbReference type="InterPro" id="IPR002470">
    <property type="entry name" value="Peptidase_S9A"/>
</dbReference>
<comment type="caution">
    <text evidence="7">The sequence shown here is derived from an EMBL/GenBank/DDBJ whole genome shotgun (WGS) entry which is preliminary data.</text>
</comment>
<dbReference type="Pfam" id="PF02897">
    <property type="entry name" value="Peptidase_S9_N"/>
    <property type="match status" value="1"/>
</dbReference>
<dbReference type="InterPro" id="IPR051167">
    <property type="entry name" value="Prolyl_oligopep/macrocyclase"/>
</dbReference>
<feature type="domain" description="Peptidase S9A N-terminal" evidence="6">
    <location>
        <begin position="96"/>
        <end position="464"/>
    </location>
</feature>
<dbReference type="PRINTS" id="PR00862">
    <property type="entry name" value="PROLIGOPTASE"/>
</dbReference>
<evidence type="ECO:0000313" key="7">
    <source>
        <dbReference type="EMBL" id="KDS94270.1"/>
    </source>
</evidence>
<reference evidence="7 8" key="1">
    <citation type="submission" date="2014-01" db="EMBL/GenBank/DDBJ databases">
        <title>Draft genome sequence of the multidrug-resistant clinical isolate Dermabacter hominis 1368.</title>
        <authorList>
            <person name="Albersmeier A."/>
            <person name="Bomholt C."/>
            <person name="Glaub A."/>
            <person name="Ruckert C."/>
            <person name="Soriano F."/>
            <person name="Fernandez-Natal I."/>
            <person name="Tauch A."/>
        </authorList>
    </citation>
    <scope>NUCLEOTIDE SEQUENCE [LARGE SCALE GENOMIC DNA]</scope>
    <source>
        <strain evidence="7 8">1368</strain>
    </source>
</reference>
<dbReference type="PANTHER" id="PTHR42881">
    <property type="entry name" value="PROLYL ENDOPEPTIDASE"/>
    <property type="match status" value="1"/>
</dbReference>
<organism evidence="7 8">
    <name type="scientific">Dermabacter hominis 1368</name>
    <dbReference type="NCBI Taxonomy" id="1450519"/>
    <lineage>
        <taxon>Bacteria</taxon>
        <taxon>Bacillati</taxon>
        <taxon>Actinomycetota</taxon>
        <taxon>Actinomycetes</taxon>
        <taxon>Micrococcales</taxon>
        <taxon>Dermabacteraceae</taxon>
        <taxon>Dermabacter</taxon>
    </lineage>
</organism>
<keyword evidence="3" id="KW-0720">Serine protease</keyword>
<accession>A0ABR4SM46</accession>
<evidence type="ECO:0000256" key="1">
    <source>
        <dbReference type="ARBA" id="ARBA00022670"/>
    </source>
</evidence>
<keyword evidence="8" id="KW-1185">Reference proteome</keyword>
<dbReference type="SUPFAM" id="SSF53474">
    <property type="entry name" value="alpha/beta-Hydrolases"/>
    <property type="match status" value="1"/>
</dbReference>
<feature type="region of interest" description="Disordered" evidence="4">
    <location>
        <begin position="1"/>
        <end position="64"/>
    </location>
</feature>
<evidence type="ECO:0000259" key="5">
    <source>
        <dbReference type="Pfam" id="PF00326"/>
    </source>
</evidence>
<evidence type="ECO:0000313" key="8">
    <source>
        <dbReference type="Proteomes" id="UP000030182"/>
    </source>
</evidence>
<evidence type="ECO:0000256" key="2">
    <source>
        <dbReference type="ARBA" id="ARBA00022801"/>
    </source>
</evidence>
<dbReference type="Pfam" id="PF00326">
    <property type="entry name" value="Peptidase_S9"/>
    <property type="match status" value="1"/>
</dbReference>
<gene>
    <name evidence="7" type="ORF">DHOM_00270</name>
</gene>